<dbReference type="RefSeq" id="WP_072906068.1">
    <property type="nucleotide sequence ID" value="NZ_FRAI01000005.1"/>
</dbReference>
<proteinExistence type="predicted"/>
<evidence type="ECO:0000313" key="2">
    <source>
        <dbReference type="EMBL" id="SHJ71461.1"/>
    </source>
</evidence>
<protein>
    <recommendedName>
        <fullName evidence="4">Type II secretory pathway, pseudopilin PulG</fullName>
    </recommendedName>
</protein>
<dbReference type="AlphaFoldDB" id="A0A1M6LJU7"/>
<gene>
    <name evidence="2" type="ORF">SAMN02745227_00538</name>
</gene>
<evidence type="ECO:0000313" key="3">
    <source>
        <dbReference type="Proteomes" id="UP000243547"/>
    </source>
</evidence>
<reference evidence="3" key="1">
    <citation type="submission" date="2016-11" db="EMBL/GenBank/DDBJ databases">
        <authorList>
            <person name="Varghese N."/>
            <person name="Submissions S."/>
        </authorList>
    </citation>
    <scope>NUCLEOTIDE SEQUENCE [LARGE SCALE GENOMIC DNA]</scope>
    <source>
        <strain evidence="3">DSM 14826</strain>
    </source>
</reference>
<keyword evidence="1" id="KW-0812">Transmembrane</keyword>
<keyword evidence="1" id="KW-1133">Transmembrane helix</keyword>
<keyword evidence="1" id="KW-0472">Membrane</keyword>
<dbReference type="EMBL" id="FRAI01000005">
    <property type="protein sequence ID" value="SHJ71461.1"/>
    <property type="molecule type" value="Genomic_DNA"/>
</dbReference>
<name>A0A1M6LJU7_9FIRM</name>
<keyword evidence="3" id="KW-1185">Reference proteome</keyword>
<accession>A0A1M6LJU7</accession>
<dbReference type="STRING" id="1120989.SAMN02745227_00538"/>
<feature type="transmembrane region" description="Helical" evidence="1">
    <location>
        <begin position="12"/>
        <end position="35"/>
    </location>
</feature>
<sequence length="132" mass="15163">MSKYLKNQKGYALVLTIILTMLFFILSGVLLVTYLGEFKSNRYLEERTKAIYLAEGGLEHALYLLENEEEPSSIEVELSSGYKYKINYLSQENQIEQIIVESQVQRGNKVFSVTLTAKLEEEKIINITTKTN</sequence>
<dbReference type="OrthoDB" id="9891480at2"/>
<organism evidence="2 3">
    <name type="scientific">Anaerobranca californiensis DSM 14826</name>
    <dbReference type="NCBI Taxonomy" id="1120989"/>
    <lineage>
        <taxon>Bacteria</taxon>
        <taxon>Bacillati</taxon>
        <taxon>Bacillota</taxon>
        <taxon>Clostridia</taxon>
        <taxon>Eubacteriales</taxon>
        <taxon>Proteinivoracaceae</taxon>
        <taxon>Anaerobranca</taxon>
    </lineage>
</organism>
<evidence type="ECO:0008006" key="4">
    <source>
        <dbReference type="Google" id="ProtNLM"/>
    </source>
</evidence>
<evidence type="ECO:0000256" key="1">
    <source>
        <dbReference type="SAM" id="Phobius"/>
    </source>
</evidence>
<dbReference type="Proteomes" id="UP000243547">
    <property type="component" value="Unassembled WGS sequence"/>
</dbReference>